<dbReference type="GO" id="GO:0009247">
    <property type="term" value="P:glycolipid biosynthetic process"/>
    <property type="evidence" value="ECO:0007669"/>
    <property type="project" value="TreeGrafter"/>
</dbReference>
<dbReference type="GO" id="GO:0005886">
    <property type="term" value="C:plasma membrane"/>
    <property type="evidence" value="ECO:0007669"/>
    <property type="project" value="TreeGrafter"/>
</dbReference>
<name>A0A1B8GFC7_9PEZI</name>
<dbReference type="InterPro" id="IPR036291">
    <property type="entry name" value="NAD(P)-bd_dom_sf"/>
</dbReference>
<proteinExistence type="inferred from homology"/>
<dbReference type="PANTHER" id="PTHR12286:SF5">
    <property type="entry name" value="SACCHAROPINE DEHYDROGENASE-LIKE OXIDOREDUCTASE"/>
    <property type="match status" value="1"/>
</dbReference>
<dbReference type="InterPro" id="IPR005097">
    <property type="entry name" value="Sacchrp_dh_NADP-bd"/>
</dbReference>
<evidence type="ECO:0000313" key="3">
    <source>
        <dbReference type="EMBL" id="OBT94536.1"/>
    </source>
</evidence>
<keyword evidence="4" id="KW-1185">Reference proteome</keyword>
<evidence type="ECO:0000259" key="2">
    <source>
        <dbReference type="Pfam" id="PF03435"/>
    </source>
</evidence>
<reference evidence="4" key="2">
    <citation type="journal article" date="2018" name="Nat. Commun.">
        <title>Extreme sensitivity to ultraviolet light in the fungal pathogen causing white-nose syndrome of bats.</title>
        <authorList>
            <person name="Palmer J.M."/>
            <person name="Drees K.P."/>
            <person name="Foster J.T."/>
            <person name="Lindner D.L."/>
        </authorList>
    </citation>
    <scope>NUCLEOTIDE SEQUENCE [LARGE SCALE GENOMIC DNA]</scope>
    <source>
        <strain evidence="4">UAMH 10579</strain>
    </source>
</reference>
<accession>A0A1B8GFC7</accession>
<comment type="similarity">
    <text evidence="1">Belongs to the saccharopine dehydrogenase family.</text>
</comment>
<gene>
    <name evidence="3" type="ORF">VE01_07272</name>
</gene>
<dbReference type="Gene3D" id="3.40.50.720">
    <property type="entry name" value="NAD(P)-binding Rossmann-like Domain"/>
    <property type="match status" value="1"/>
</dbReference>
<dbReference type="Proteomes" id="UP000091956">
    <property type="component" value="Unassembled WGS sequence"/>
</dbReference>
<evidence type="ECO:0000313" key="4">
    <source>
        <dbReference type="Proteomes" id="UP000091956"/>
    </source>
</evidence>
<sequence>MSSTTREYDIVVLGASGYTASIGAEYITKNSRTDLRWAIAGRSRGKLEDLAEKLKAINPDRIQPGIIVVTMEQPSLNEMAARSTLVINGIGPYHLYSTPVVEACATMGTHYVGFSLETPWVEEMISKYHKTATENGAIIIPTIALCPSDVVSFLVAKTIHDRYGGIGTGEVNSTAKLDIQGMSGGSLNTVLSLIQSYGIGWILVGNPWSLSATSTRRKPNRTPLLSRIFGYRSIPGFGDVTTSFLAICNESIAHRSSSLMPKIYGPDFNFHEYLPTTGPFAGIVAHLILRLVMLIVSFPPLQWLAAKYLIPASGTGPDLAIAATAERQEFVAIGASLKSKGEQVSARYVYEGSLYYCSALMGVEAALSILGEKTYAHDIGGGILTPATLGMPFVERLRNAGIKIEVDA</sequence>
<dbReference type="GO" id="GO:0005811">
    <property type="term" value="C:lipid droplet"/>
    <property type="evidence" value="ECO:0007669"/>
    <property type="project" value="TreeGrafter"/>
</dbReference>
<organism evidence="3 4">
    <name type="scientific">Pseudogymnoascus verrucosus</name>
    <dbReference type="NCBI Taxonomy" id="342668"/>
    <lineage>
        <taxon>Eukaryota</taxon>
        <taxon>Fungi</taxon>
        <taxon>Dikarya</taxon>
        <taxon>Ascomycota</taxon>
        <taxon>Pezizomycotina</taxon>
        <taxon>Leotiomycetes</taxon>
        <taxon>Thelebolales</taxon>
        <taxon>Thelebolaceae</taxon>
        <taxon>Pseudogymnoascus</taxon>
    </lineage>
</organism>
<dbReference type="PANTHER" id="PTHR12286">
    <property type="entry name" value="SACCHAROPINE DEHYDROGENASE-LIKE OXIDOREDUCTASE"/>
    <property type="match status" value="1"/>
</dbReference>
<reference evidence="3 4" key="1">
    <citation type="submission" date="2016-03" db="EMBL/GenBank/DDBJ databases">
        <title>Comparative genomics of Pseudogymnoascus destructans, the fungus causing white-nose syndrome of bats.</title>
        <authorList>
            <person name="Palmer J.M."/>
            <person name="Drees K.P."/>
            <person name="Foster J.T."/>
            <person name="Lindner D.L."/>
        </authorList>
    </citation>
    <scope>NUCLEOTIDE SEQUENCE [LARGE SCALE GENOMIC DNA]</scope>
    <source>
        <strain evidence="3 4">UAMH 10579</strain>
    </source>
</reference>
<dbReference type="GO" id="GO:0005739">
    <property type="term" value="C:mitochondrion"/>
    <property type="evidence" value="ECO:0007669"/>
    <property type="project" value="TreeGrafter"/>
</dbReference>
<dbReference type="EMBL" id="KV460243">
    <property type="protein sequence ID" value="OBT94536.1"/>
    <property type="molecule type" value="Genomic_DNA"/>
</dbReference>
<dbReference type="SUPFAM" id="SSF51735">
    <property type="entry name" value="NAD(P)-binding Rossmann-fold domains"/>
    <property type="match status" value="1"/>
</dbReference>
<dbReference type="OrthoDB" id="10268090at2759"/>
<dbReference type="InterPro" id="IPR051276">
    <property type="entry name" value="Saccharopine_DH-like_oxidrdct"/>
</dbReference>
<protein>
    <recommendedName>
        <fullName evidence="2">Saccharopine dehydrogenase NADP binding domain-containing protein</fullName>
    </recommendedName>
</protein>
<dbReference type="Pfam" id="PF03435">
    <property type="entry name" value="Sacchrp_dh_NADP"/>
    <property type="match status" value="1"/>
</dbReference>
<feature type="domain" description="Saccharopine dehydrogenase NADP binding" evidence="2">
    <location>
        <begin position="10"/>
        <end position="140"/>
    </location>
</feature>
<evidence type="ECO:0000256" key="1">
    <source>
        <dbReference type="ARBA" id="ARBA00038048"/>
    </source>
</evidence>
<dbReference type="RefSeq" id="XP_018128269.1">
    <property type="nucleotide sequence ID" value="XM_018276707.2"/>
</dbReference>
<dbReference type="AlphaFoldDB" id="A0A1B8GFC7"/>
<dbReference type="GeneID" id="28840658"/>